<sequence length="429" mass="47027">MPDESLRPVGTATALIDSGASLALALSREGEMERSRKASGVAKKKKVRVAFKKNRQKRTRANDLTRRYRQDDLARAEPASAERVRAKGDLSRHRTIVTDVAEAGTPKPGEPGAPEPSANRSVDLSACLTGRVIRVHGLLSMVEGDDGRTWACHVRRILKTLAIDGRNVIAVGDRVWFRPGNAAGDEGMIEKVEARRGTITRGYRRREHVIACNVDQVLIVSAFAEPGLKLPLIDRYLISAETGGVRPIIILNKADLVDTAPFQWVIGLYTQLGYETLVTSAATGQGIPRLKELLGEGTTAFSGQSGVGKSSLLNAIQPGLALRVREVSDWTTKGKHTTTTAELIRLESGGHVVDTPGLRQFELWGVDPGEVEAHFVEFRPYIPLCKYPSCSHTHEDQCAVKDAVHWGQIHFGRYESYLKVYAQQPIEGE</sequence>
<dbReference type="AlphaFoldDB" id="L0DA68"/>
<keyword evidence="1 3" id="KW-0547">Nucleotide-binding</keyword>
<keyword evidence="3" id="KW-0690">Ribosome biogenesis</keyword>
<evidence type="ECO:0000256" key="4">
    <source>
        <dbReference type="SAM" id="MobiDB-lite"/>
    </source>
</evidence>
<dbReference type="GO" id="GO:0005737">
    <property type="term" value="C:cytoplasm"/>
    <property type="evidence" value="ECO:0007669"/>
    <property type="project" value="UniProtKB-SubCell"/>
</dbReference>
<dbReference type="STRING" id="886293.Sinac_1371"/>
<dbReference type="InterPro" id="IPR010914">
    <property type="entry name" value="RsgA_GTPase_dom"/>
</dbReference>
<evidence type="ECO:0000259" key="6">
    <source>
        <dbReference type="PROSITE" id="PS51721"/>
    </source>
</evidence>
<dbReference type="Pfam" id="PF03193">
    <property type="entry name" value="RsgA_GTPase"/>
    <property type="match status" value="1"/>
</dbReference>
<dbReference type="EC" id="3.6.1.-" evidence="3"/>
<feature type="binding site" evidence="3">
    <location>
        <begin position="252"/>
        <end position="255"/>
    </location>
    <ligand>
        <name>GTP</name>
        <dbReference type="ChEBI" id="CHEBI:37565"/>
    </ligand>
</feature>
<feature type="region of interest" description="Disordered" evidence="4">
    <location>
        <begin position="98"/>
        <end position="121"/>
    </location>
</feature>
<feature type="binding site" evidence="3">
    <location>
        <begin position="303"/>
        <end position="311"/>
    </location>
    <ligand>
        <name>GTP</name>
        <dbReference type="ChEBI" id="CHEBI:37565"/>
    </ligand>
</feature>
<keyword evidence="2 3" id="KW-0342">GTP-binding</keyword>
<dbReference type="Proteomes" id="UP000010798">
    <property type="component" value="Chromosome"/>
</dbReference>
<dbReference type="HAMAP" id="MF_01820">
    <property type="entry name" value="GTPase_RsgA"/>
    <property type="match status" value="1"/>
</dbReference>
<dbReference type="InterPro" id="IPR027417">
    <property type="entry name" value="P-loop_NTPase"/>
</dbReference>
<dbReference type="CDD" id="cd01854">
    <property type="entry name" value="YjeQ_EngC"/>
    <property type="match status" value="1"/>
</dbReference>
<evidence type="ECO:0000259" key="5">
    <source>
        <dbReference type="PROSITE" id="PS50936"/>
    </source>
</evidence>
<accession>L0DA68</accession>
<keyword evidence="3" id="KW-0862">Zinc</keyword>
<dbReference type="EMBL" id="CP003364">
    <property type="protein sequence ID" value="AGA25755.1"/>
    <property type="molecule type" value="Genomic_DNA"/>
</dbReference>
<dbReference type="PANTHER" id="PTHR32120:SF11">
    <property type="entry name" value="SMALL RIBOSOMAL SUBUNIT BIOGENESIS GTPASE RSGA 1, MITOCHONDRIAL-RELATED"/>
    <property type="match status" value="1"/>
</dbReference>
<evidence type="ECO:0000256" key="3">
    <source>
        <dbReference type="HAMAP-Rule" id="MF_01820"/>
    </source>
</evidence>
<keyword evidence="3" id="KW-0378">Hydrolase</keyword>
<comment type="similarity">
    <text evidence="3">Belongs to the TRAFAC class YlqF/YawG GTPase family. RsgA subfamily.</text>
</comment>
<dbReference type="Gene3D" id="2.40.50.140">
    <property type="entry name" value="Nucleic acid-binding proteins"/>
    <property type="match status" value="1"/>
</dbReference>
<name>L0DA68_SINAD</name>
<dbReference type="GO" id="GO:0019843">
    <property type="term" value="F:rRNA binding"/>
    <property type="evidence" value="ECO:0007669"/>
    <property type="project" value="UniProtKB-KW"/>
</dbReference>
<feature type="domain" description="CP-type G" evidence="6">
    <location>
        <begin position="203"/>
        <end position="361"/>
    </location>
</feature>
<dbReference type="GO" id="GO:0046872">
    <property type="term" value="F:metal ion binding"/>
    <property type="evidence" value="ECO:0007669"/>
    <property type="project" value="UniProtKB-KW"/>
</dbReference>
<feature type="binding site" evidence="3">
    <location>
        <position position="390"/>
    </location>
    <ligand>
        <name>Zn(2+)</name>
        <dbReference type="ChEBI" id="CHEBI:29105"/>
    </ligand>
</feature>
<keyword evidence="3" id="KW-0694">RNA-binding</keyword>
<evidence type="ECO:0000256" key="2">
    <source>
        <dbReference type="ARBA" id="ARBA00023134"/>
    </source>
</evidence>
<dbReference type="PROSITE" id="PS51721">
    <property type="entry name" value="G_CP"/>
    <property type="match status" value="1"/>
</dbReference>
<dbReference type="InterPro" id="IPR030378">
    <property type="entry name" value="G_CP_dom"/>
</dbReference>
<comment type="subcellular location">
    <subcellularLocation>
        <location evidence="3">Cytoplasm</location>
    </subcellularLocation>
</comment>
<dbReference type="PANTHER" id="PTHR32120">
    <property type="entry name" value="SMALL RIBOSOMAL SUBUNIT BIOGENESIS GTPASE RSGA"/>
    <property type="match status" value="1"/>
</dbReference>
<evidence type="ECO:0000256" key="1">
    <source>
        <dbReference type="ARBA" id="ARBA00022741"/>
    </source>
</evidence>
<dbReference type="eggNOG" id="COG1162">
    <property type="taxonomic scope" value="Bacteria"/>
</dbReference>
<dbReference type="GO" id="GO:0042274">
    <property type="term" value="P:ribosomal small subunit biogenesis"/>
    <property type="evidence" value="ECO:0007669"/>
    <property type="project" value="UniProtKB-UniRule"/>
</dbReference>
<keyword evidence="3" id="KW-0699">rRNA-binding</keyword>
<dbReference type="PROSITE" id="PS50936">
    <property type="entry name" value="ENGC_GTPASE"/>
    <property type="match status" value="1"/>
</dbReference>
<comment type="cofactor">
    <cofactor evidence="3">
        <name>Zn(2+)</name>
        <dbReference type="ChEBI" id="CHEBI:29105"/>
    </cofactor>
    <text evidence="3">Binds 1 zinc ion per subunit.</text>
</comment>
<dbReference type="GO" id="GO:0003924">
    <property type="term" value="F:GTPase activity"/>
    <property type="evidence" value="ECO:0007669"/>
    <property type="project" value="UniProtKB-UniRule"/>
</dbReference>
<evidence type="ECO:0000313" key="8">
    <source>
        <dbReference type="Proteomes" id="UP000010798"/>
    </source>
</evidence>
<comment type="subunit">
    <text evidence="3">Monomer. Associates with 30S ribosomal subunit, binds 16S rRNA.</text>
</comment>
<feature type="binding site" evidence="3">
    <location>
        <position position="385"/>
    </location>
    <ligand>
        <name>Zn(2+)</name>
        <dbReference type="ChEBI" id="CHEBI:29105"/>
    </ligand>
</feature>
<gene>
    <name evidence="3" type="primary">rsgA</name>
    <name evidence="7" type="ordered locus">Sinac_1371</name>
</gene>
<dbReference type="SUPFAM" id="SSF50249">
    <property type="entry name" value="Nucleic acid-binding proteins"/>
    <property type="match status" value="1"/>
</dbReference>
<evidence type="ECO:0000313" key="7">
    <source>
        <dbReference type="EMBL" id="AGA25755.1"/>
    </source>
</evidence>
<dbReference type="KEGG" id="saci:Sinac_1371"/>
<feature type="binding site" evidence="3">
    <location>
        <position position="398"/>
    </location>
    <ligand>
        <name>Zn(2+)</name>
        <dbReference type="ChEBI" id="CHEBI:29105"/>
    </ligand>
</feature>
<comment type="function">
    <text evidence="3">One of several proteins that assist in the late maturation steps of the functional core of the 30S ribosomal subunit. Helps release RbfA from mature subunits. May play a role in the assembly of ribosomal proteins into the subunit. Circularly permuted GTPase that catalyzes slow GTP hydrolysis, GTPase activity is stimulated by the 30S ribosomal subunit.</text>
</comment>
<dbReference type="InterPro" id="IPR012340">
    <property type="entry name" value="NA-bd_OB-fold"/>
</dbReference>
<organism evidence="7 8">
    <name type="scientific">Singulisphaera acidiphila (strain ATCC BAA-1392 / DSM 18658 / VKM B-2454 / MOB10)</name>
    <dbReference type="NCBI Taxonomy" id="886293"/>
    <lineage>
        <taxon>Bacteria</taxon>
        <taxon>Pseudomonadati</taxon>
        <taxon>Planctomycetota</taxon>
        <taxon>Planctomycetia</taxon>
        <taxon>Isosphaerales</taxon>
        <taxon>Isosphaeraceae</taxon>
        <taxon>Singulisphaera</taxon>
    </lineage>
</organism>
<keyword evidence="3" id="KW-0963">Cytoplasm</keyword>
<dbReference type="InterPro" id="IPR004881">
    <property type="entry name" value="Ribosome_biogen_GTPase_RsgA"/>
</dbReference>
<dbReference type="Gene3D" id="3.40.50.300">
    <property type="entry name" value="P-loop containing nucleotide triphosphate hydrolases"/>
    <property type="match status" value="1"/>
</dbReference>
<reference evidence="7 8" key="1">
    <citation type="submission" date="2012-02" db="EMBL/GenBank/DDBJ databases">
        <title>Complete sequence of chromosome of Singulisphaera acidiphila DSM 18658.</title>
        <authorList>
            <consortium name="US DOE Joint Genome Institute (JGI-PGF)"/>
            <person name="Lucas S."/>
            <person name="Copeland A."/>
            <person name="Lapidus A."/>
            <person name="Glavina del Rio T."/>
            <person name="Dalin E."/>
            <person name="Tice H."/>
            <person name="Bruce D."/>
            <person name="Goodwin L."/>
            <person name="Pitluck S."/>
            <person name="Peters L."/>
            <person name="Ovchinnikova G."/>
            <person name="Chertkov O."/>
            <person name="Kyrpides N."/>
            <person name="Mavromatis K."/>
            <person name="Ivanova N."/>
            <person name="Brettin T."/>
            <person name="Detter J.C."/>
            <person name="Han C."/>
            <person name="Larimer F."/>
            <person name="Land M."/>
            <person name="Hauser L."/>
            <person name="Markowitz V."/>
            <person name="Cheng J.-F."/>
            <person name="Hugenholtz P."/>
            <person name="Woyke T."/>
            <person name="Wu D."/>
            <person name="Tindall B."/>
            <person name="Pomrenke H."/>
            <person name="Brambilla E."/>
            <person name="Klenk H.-P."/>
            <person name="Eisen J.A."/>
        </authorList>
    </citation>
    <scope>NUCLEOTIDE SEQUENCE [LARGE SCALE GENOMIC DNA]</scope>
    <source>
        <strain evidence="8">ATCC BAA-1392 / DSM 18658 / VKM B-2454 / MOB10</strain>
    </source>
</reference>
<dbReference type="NCBIfam" id="TIGR00157">
    <property type="entry name" value="ribosome small subunit-dependent GTPase A"/>
    <property type="match status" value="1"/>
</dbReference>
<protein>
    <recommendedName>
        <fullName evidence="3">Small ribosomal subunit biogenesis GTPase RsgA</fullName>
        <ecNumber evidence="3">3.6.1.-</ecNumber>
    </recommendedName>
</protein>
<keyword evidence="3" id="KW-0479">Metal-binding</keyword>
<dbReference type="SUPFAM" id="SSF52540">
    <property type="entry name" value="P-loop containing nucleoside triphosphate hydrolases"/>
    <property type="match status" value="1"/>
</dbReference>
<keyword evidence="8" id="KW-1185">Reference proteome</keyword>
<dbReference type="GO" id="GO:0005525">
    <property type="term" value="F:GTP binding"/>
    <property type="evidence" value="ECO:0007669"/>
    <property type="project" value="UniProtKB-UniRule"/>
</dbReference>
<dbReference type="Gene3D" id="1.10.40.50">
    <property type="entry name" value="Probable gtpase engc, domain 3"/>
    <property type="match status" value="1"/>
</dbReference>
<dbReference type="HOGENOM" id="CLU_033617_2_0_0"/>
<proteinExistence type="inferred from homology"/>
<feature type="binding site" evidence="3">
    <location>
        <position position="392"/>
    </location>
    <ligand>
        <name>Zn(2+)</name>
        <dbReference type="ChEBI" id="CHEBI:29105"/>
    </ligand>
</feature>
<feature type="domain" description="EngC GTPase" evidence="5">
    <location>
        <begin position="212"/>
        <end position="359"/>
    </location>
</feature>